<evidence type="ECO:0000256" key="9">
    <source>
        <dbReference type="ARBA" id="ARBA00023136"/>
    </source>
</evidence>
<dbReference type="FunCoup" id="H2AYY0">
    <property type="interactions" value="114"/>
</dbReference>
<evidence type="ECO:0000256" key="6">
    <source>
        <dbReference type="ARBA" id="ARBA00022525"/>
    </source>
</evidence>
<dbReference type="PANTHER" id="PTHR31018">
    <property type="entry name" value="SPORULATION-SPECIFIC PROTEIN-RELATED"/>
    <property type="match status" value="1"/>
</dbReference>
<keyword evidence="5" id="KW-0134">Cell wall</keyword>
<evidence type="ECO:0000256" key="10">
    <source>
        <dbReference type="ARBA" id="ARBA00023180"/>
    </source>
</evidence>
<dbReference type="InParanoid" id="H2AYY0"/>
<dbReference type="AlphaFoldDB" id="H2AYY0"/>
<evidence type="ECO:0000256" key="8">
    <source>
        <dbReference type="ARBA" id="ARBA00022729"/>
    </source>
</evidence>
<dbReference type="GO" id="GO:0009986">
    <property type="term" value="C:cell surface"/>
    <property type="evidence" value="ECO:0007669"/>
    <property type="project" value="TreeGrafter"/>
</dbReference>
<evidence type="ECO:0000256" key="11">
    <source>
        <dbReference type="ARBA" id="ARBA00023288"/>
    </source>
</evidence>
<dbReference type="GO" id="GO:0009277">
    <property type="term" value="C:fungal-type cell wall"/>
    <property type="evidence" value="ECO:0007669"/>
    <property type="project" value="TreeGrafter"/>
</dbReference>
<comment type="similarity">
    <text evidence="3">Belongs to the SPS2 family.</text>
</comment>
<keyword evidence="7" id="KW-0336">GPI-anchor</keyword>
<feature type="chain" id="PRO_5003559734" description="Receptor L-domain domain-containing protein" evidence="13">
    <location>
        <begin position="20"/>
        <end position="424"/>
    </location>
</feature>
<dbReference type="OrthoDB" id="536881at2759"/>
<dbReference type="KEGG" id="kaf:KAFR_0H01260"/>
<dbReference type="GeneID" id="13887533"/>
<keyword evidence="6" id="KW-0964">Secreted</keyword>
<dbReference type="HOGENOM" id="CLU_035846_0_0_1"/>
<evidence type="ECO:0000256" key="7">
    <source>
        <dbReference type="ARBA" id="ARBA00022622"/>
    </source>
</evidence>
<evidence type="ECO:0008006" key="16">
    <source>
        <dbReference type="Google" id="ProtNLM"/>
    </source>
</evidence>
<feature type="region of interest" description="Disordered" evidence="12">
    <location>
        <begin position="362"/>
        <end position="399"/>
    </location>
</feature>
<protein>
    <recommendedName>
        <fullName evidence="16">Receptor L-domain domain-containing protein</fullName>
    </recommendedName>
</protein>
<dbReference type="GO" id="GO:0098552">
    <property type="term" value="C:side of membrane"/>
    <property type="evidence" value="ECO:0007669"/>
    <property type="project" value="UniProtKB-KW"/>
</dbReference>
<evidence type="ECO:0000256" key="5">
    <source>
        <dbReference type="ARBA" id="ARBA00022512"/>
    </source>
</evidence>
<dbReference type="STRING" id="1071382.H2AYY0"/>
<evidence type="ECO:0000256" key="13">
    <source>
        <dbReference type="SAM" id="SignalP"/>
    </source>
</evidence>
<keyword evidence="11" id="KW-0449">Lipoprotein</keyword>
<feature type="signal peptide" evidence="13">
    <location>
        <begin position="1"/>
        <end position="19"/>
    </location>
</feature>
<dbReference type="GO" id="GO:0005886">
    <property type="term" value="C:plasma membrane"/>
    <property type="evidence" value="ECO:0007669"/>
    <property type="project" value="UniProtKB-SubCell"/>
</dbReference>
<dbReference type="InterPro" id="IPR036941">
    <property type="entry name" value="Rcpt_L-dom_sf"/>
</dbReference>
<accession>H2AYY0</accession>
<evidence type="ECO:0000256" key="2">
    <source>
        <dbReference type="ARBA" id="ARBA00004609"/>
    </source>
</evidence>
<keyword evidence="9" id="KW-0472">Membrane</keyword>
<dbReference type="GO" id="GO:0031505">
    <property type="term" value="P:fungal-type cell wall organization"/>
    <property type="evidence" value="ECO:0007669"/>
    <property type="project" value="TreeGrafter"/>
</dbReference>
<reference evidence="14 15" key="1">
    <citation type="journal article" date="2011" name="Proc. Natl. Acad. Sci. U.S.A.">
        <title>Evolutionary erosion of yeast sex chromosomes by mating-type switching accidents.</title>
        <authorList>
            <person name="Gordon J.L."/>
            <person name="Armisen D."/>
            <person name="Proux-Wera E."/>
            <person name="Oheigeartaigh S.S."/>
            <person name="Byrne K.P."/>
            <person name="Wolfe K.H."/>
        </authorList>
    </citation>
    <scope>NUCLEOTIDE SEQUENCE [LARGE SCALE GENOMIC DNA]</scope>
    <source>
        <strain evidence="15">ATCC 22294 / BCRC 22015 / CBS 2517 / CECT 1963 / NBRC 1671 / NRRL Y-8276</strain>
    </source>
</reference>
<evidence type="ECO:0000313" key="14">
    <source>
        <dbReference type="EMBL" id="CCF59536.1"/>
    </source>
</evidence>
<keyword evidence="10" id="KW-0325">Glycoprotein</keyword>
<evidence type="ECO:0000256" key="3">
    <source>
        <dbReference type="ARBA" id="ARBA00005798"/>
    </source>
</evidence>
<proteinExistence type="inferred from homology"/>
<keyword evidence="4" id="KW-1003">Cell membrane</keyword>
<dbReference type="Gene3D" id="3.80.20.20">
    <property type="entry name" value="Receptor L-domain"/>
    <property type="match status" value="1"/>
</dbReference>
<comment type="subcellular location">
    <subcellularLocation>
        <location evidence="2">Cell membrane</location>
        <topology evidence="2">Lipid-anchor</topology>
        <topology evidence="2">GPI-anchor</topology>
    </subcellularLocation>
    <subcellularLocation>
        <location evidence="1">Secreted</location>
        <location evidence="1">Cell wall</location>
    </subcellularLocation>
</comment>
<dbReference type="FunFam" id="3.80.20.20:FF:000016">
    <property type="entry name" value="Cell wall protein ECM33"/>
    <property type="match status" value="1"/>
</dbReference>
<gene>
    <name evidence="14" type="primary">KAFR0H01260</name>
    <name evidence="14" type="ORF">KAFR_0H01260</name>
</gene>
<name>H2AYY0_KAZAF</name>
<sequence length="424" mass="43129">MQLNSKLALASVLSASALAATNSTSSVPSSCSLGSSATATAQTDLDKYSDCETLVGNLTITGDLGSAALANVKTIDGSLTINNATSLTQFSADAVETITGDLNLQSLTILTSASFGGLQTVDSINLITLPAISTFASNLKSAQNIYISDTSLESIDGFSVLKDVNVFNINNNKYLTSIESSLETVTDSLSFSYNADEAAINFDNLVWANNITVYSVNNASFAKLSNVNASLGFLNNTFTSLSLNALETVGGTFTVTYNDDLTKITANNLTTVSGAFILSNNTDLSQIDGFSSLKTIGGALDVVGNFSTLDLPSLKSVKGGADIETHATNFSCSAFNKLQKSGAIEGDKYVCKNGATSTSVSLSATSTSNSKSSATGSGSNAAASVSSDGSSSSSSSKSSGAAAAQYAPASSFMGFAAAVAVALL</sequence>
<dbReference type="InterPro" id="IPR051648">
    <property type="entry name" value="CWI-Assembly_Regulator"/>
</dbReference>
<evidence type="ECO:0000256" key="1">
    <source>
        <dbReference type="ARBA" id="ARBA00004191"/>
    </source>
</evidence>
<dbReference type="EMBL" id="HE650828">
    <property type="protein sequence ID" value="CCF59536.1"/>
    <property type="molecule type" value="Genomic_DNA"/>
</dbReference>
<evidence type="ECO:0000256" key="12">
    <source>
        <dbReference type="SAM" id="MobiDB-lite"/>
    </source>
</evidence>
<organism evidence="14 15">
    <name type="scientific">Kazachstania africana (strain ATCC 22294 / BCRC 22015 / CBS 2517 / CECT 1963 / NBRC 1671 / NRRL Y-8276)</name>
    <name type="common">Yeast</name>
    <name type="synonym">Kluyveromyces africanus</name>
    <dbReference type="NCBI Taxonomy" id="1071382"/>
    <lineage>
        <taxon>Eukaryota</taxon>
        <taxon>Fungi</taxon>
        <taxon>Dikarya</taxon>
        <taxon>Ascomycota</taxon>
        <taxon>Saccharomycotina</taxon>
        <taxon>Saccharomycetes</taxon>
        <taxon>Saccharomycetales</taxon>
        <taxon>Saccharomycetaceae</taxon>
        <taxon>Kazachstania</taxon>
    </lineage>
</organism>
<keyword evidence="15" id="KW-1185">Reference proteome</keyword>
<keyword evidence="8 13" id="KW-0732">Signal</keyword>
<dbReference type="SUPFAM" id="SSF52058">
    <property type="entry name" value="L domain-like"/>
    <property type="match status" value="3"/>
</dbReference>
<dbReference type="Proteomes" id="UP000005220">
    <property type="component" value="Chromosome 8"/>
</dbReference>
<evidence type="ECO:0000256" key="4">
    <source>
        <dbReference type="ARBA" id="ARBA00022475"/>
    </source>
</evidence>
<dbReference type="PANTHER" id="PTHR31018:SF3">
    <property type="entry name" value="RECEPTOR PROTEIN-TYROSINE KINASE"/>
    <property type="match status" value="1"/>
</dbReference>
<evidence type="ECO:0000313" key="15">
    <source>
        <dbReference type="Proteomes" id="UP000005220"/>
    </source>
</evidence>
<dbReference type="RefSeq" id="XP_003958671.1">
    <property type="nucleotide sequence ID" value="XM_003958622.1"/>
</dbReference>
<dbReference type="eggNOG" id="ENOG502QUZC">
    <property type="taxonomic scope" value="Eukaryota"/>
</dbReference>